<dbReference type="PROSITE" id="PS50021">
    <property type="entry name" value="CH"/>
    <property type="match status" value="2"/>
</dbReference>
<dbReference type="PANTHER" id="PTHR19961:SF18">
    <property type="entry name" value="FI19014P1"/>
    <property type="match status" value="1"/>
</dbReference>
<comment type="caution">
    <text evidence="6">The sequence shown here is derived from an EMBL/GenBank/DDBJ whole genome shotgun (WGS) entry which is preliminary data.</text>
</comment>
<feature type="domain" description="Calponin-homology (CH)" evidence="5">
    <location>
        <begin position="1"/>
        <end position="99"/>
    </location>
</feature>
<feature type="domain" description="Calponin-homology (CH)" evidence="5">
    <location>
        <begin position="111"/>
        <end position="217"/>
    </location>
</feature>
<keyword evidence="7" id="KW-1185">Reference proteome</keyword>
<evidence type="ECO:0000256" key="2">
    <source>
        <dbReference type="ARBA" id="ARBA00022737"/>
    </source>
</evidence>
<dbReference type="GO" id="GO:0051015">
    <property type="term" value="F:actin filament binding"/>
    <property type="evidence" value="ECO:0007669"/>
    <property type="project" value="InterPro"/>
</dbReference>
<dbReference type="AlphaFoldDB" id="A0AAV4I2Z0"/>
<dbReference type="GO" id="GO:0005884">
    <property type="term" value="C:actin filament"/>
    <property type="evidence" value="ECO:0007669"/>
    <property type="project" value="TreeGrafter"/>
</dbReference>
<dbReference type="Pfam" id="PF00307">
    <property type="entry name" value="CH"/>
    <property type="match status" value="2"/>
</dbReference>
<dbReference type="CDD" id="cd21301">
    <property type="entry name" value="CH_PLS_rpt4"/>
    <property type="match status" value="1"/>
</dbReference>
<name>A0AAV4I2Z0_9GAST</name>
<dbReference type="InterPro" id="IPR036872">
    <property type="entry name" value="CH_dom_sf"/>
</dbReference>
<dbReference type="GO" id="GO:0005737">
    <property type="term" value="C:cytoplasm"/>
    <property type="evidence" value="ECO:0007669"/>
    <property type="project" value="TreeGrafter"/>
</dbReference>
<dbReference type="InterPro" id="IPR039959">
    <property type="entry name" value="Fimbrin/Plastin"/>
</dbReference>
<dbReference type="EMBL" id="BMAT01009310">
    <property type="protein sequence ID" value="GFS03847.1"/>
    <property type="molecule type" value="Genomic_DNA"/>
</dbReference>
<evidence type="ECO:0000259" key="5">
    <source>
        <dbReference type="PROSITE" id="PS50021"/>
    </source>
</evidence>
<organism evidence="6 7">
    <name type="scientific">Elysia marginata</name>
    <dbReference type="NCBI Taxonomy" id="1093978"/>
    <lineage>
        <taxon>Eukaryota</taxon>
        <taxon>Metazoa</taxon>
        <taxon>Spiralia</taxon>
        <taxon>Lophotrochozoa</taxon>
        <taxon>Mollusca</taxon>
        <taxon>Gastropoda</taxon>
        <taxon>Heterobranchia</taxon>
        <taxon>Euthyneura</taxon>
        <taxon>Panpulmonata</taxon>
        <taxon>Sacoglossa</taxon>
        <taxon>Placobranchoidea</taxon>
        <taxon>Plakobranchidae</taxon>
        <taxon>Elysia</taxon>
    </lineage>
</organism>
<protein>
    <submittedName>
        <fullName evidence="6">Plastin-2</fullName>
    </submittedName>
</protein>
<accession>A0AAV4I2Z0</accession>
<evidence type="ECO:0000256" key="1">
    <source>
        <dbReference type="ARBA" id="ARBA00022723"/>
    </source>
</evidence>
<dbReference type="GO" id="GO:0046872">
    <property type="term" value="F:metal ion binding"/>
    <property type="evidence" value="ECO:0007669"/>
    <property type="project" value="UniProtKB-KW"/>
</dbReference>
<dbReference type="InterPro" id="IPR001589">
    <property type="entry name" value="Actinin_actin-bd_CS"/>
</dbReference>
<dbReference type="GO" id="GO:0051639">
    <property type="term" value="P:actin filament network formation"/>
    <property type="evidence" value="ECO:0007669"/>
    <property type="project" value="TreeGrafter"/>
</dbReference>
<dbReference type="SMART" id="SM00033">
    <property type="entry name" value="CH"/>
    <property type="match status" value="2"/>
</dbReference>
<dbReference type="CDD" id="cd21298">
    <property type="entry name" value="CH_PLS_rpt3"/>
    <property type="match status" value="1"/>
</dbReference>
<dbReference type="GO" id="GO:0051017">
    <property type="term" value="P:actin filament bundle assembly"/>
    <property type="evidence" value="ECO:0007669"/>
    <property type="project" value="InterPro"/>
</dbReference>
<keyword evidence="3" id="KW-0106">Calcium</keyword>
<dbReference type="FunFam" id="1.10.418.10:FF:000010">
    <property type="entry name" value="Plastin-3 isoform 1"/>
    <property type="match status" value="1"/>
</dbReference>
<dbReference type="InterPro" id="IPR001715">
    <property type="entry name" value="CH_dom"/>
</dbReference>
<keyword evidence="4" id="KW-0009">Actin-binding</keyword>
<proteinExistence type="predicted"/>
<evidence type="ECO:0000313" key="6">
    <source>
        <dbReference type="EMBL" id="GFS03847.1"/>
    </source>
</evidence>
<gene>
    <name evidence="6" type="ORF">ElyMa_004642600</name>
</gene>
<evidence type="ECO:0000256" key="3">
    <source>
        <dbReference type="ARBA" id="ARBA00022837"/>
    </source>
</evidence>
<evidence type="ECO:0000256" key="4">
    <source>
        <dbReference type="ARBA" id="ARBA00023203"/>
    </source>
</evidence>
<reference evidence="6 7" key="1">
    <citation type="journal article" date="2021" name="Elife">
        <title>Chloroplast acquisition without the gene transfer in kleptoplastic sea slugs, Plakobranchus ocellatus.</title>
        <authorList>
            <person name="Maeda T."/>
            <person name="Takahashi S."/>
            <person name="Yoshida T."/>
            <person name="Shimamura S."/>
            <person name="Takaki Y."/>
            <person name="Nagai Y."/>
            <person name="Toyoda A."/>
            <person name="Suzuki Y."/>
            <person name="Arimoto A."/>
            <person name="Ishii H."/>
            <person name="Satoh N."/>
            <person name="Nishiyama T."/>
            <person name="Hasebe M."/>
            <person name="Maruyama T."/>
            <person name="Minagawa J."/>
            <person name="Obokata J."/>
            <person name="Shigenobu S."/>
        </authorList>
    </citation>
    <scope>NUCLEOTIDE SEQUENCE [LARGE SCALE GENOMIC DNA]</scope>
</reference>
<keyword evidence="1" id="KW-0479">Metal-binding</keyword>
<dbReference type="Gene3D" id="1.10.418.10">
    <property type="entry name" value="Calponin-like domain"/>
    <property type="match status" value="2"/>
</dbReference>
<evidence type="ECO:0000313" key="7">
    <source>
        <dbReference type="Proteomes" id="UP000762676"/>
    </source>
</evidence>
<dbReference type="SUPFAM" id="SSF47576">
    <property type="entry name" value="Calponin-homology domain, CH-domain"/>
    <property type="match status" value="1"/>
</dbReference>
<dbReference type="PANTHER" id="PTHR19961">
    <property type="entry name" value="FIMBRIN/PLASTIN"/>
    <property type="match status" value="1"/>
</dbReference>
<dbReference type="PROSITE" id="PS00020">
    <property type="entry name" value="ACTININ_2"/>
    <property type="match status" value="1"/>
</dbReference>
<dbReference type="GO" id="GO:0032432">
    <property type="term" value="C:actin filament bundle"/>
    <property type="evidence" value="ECO:0007669"/>
    <property type="project" value="TreeGrafter"/>
</dbReference>
<keyword evidence="2" id="KW-0677">Repeat</keyword>
<dbReference type="Proteomes" id="UP000762676">
    <property type="component" value="Unassembled WGS sequence"/>
</dbReference>
<sequence length="231" mass="25686">MNSMGVSPYVHYIYNDLTDGLIVFQLYDICKPGVVDWNKVHKKFNKLKANFEKIENCNYACQLGNKLEFSLVGVGGKDIHDGNQTLTLALVWQLMRAYTISILSGVSTDSKNAEKAILAWANERLGKDAHFNGFGDSNLSDGIILIKLIEKLKPSGVDWKLVNQAAHTEEEKLANARYAIGIARKMGAKVYALPEDIVEVKQKMVMTIFACLMARDTSTTNGQKLTESHQA</sequence>